<feature type="compositionally biased region" description="Polar residues" evidence="1">
    <location>
        <begin position="380"/>
        <end position="389"/>
    </location>
</feature>
<organism evidence="2 3">
    <name type="scientific">Anas platyrhynchos</name>
    <name type="common">Mallard</name>
    <name type="synonym">Anas boschas</name>
    <dbReference type="NCBI Taxonomy" id="8839"/>
    <lineage>
        <taxon>Eukaryota</taxon>
        <taxon>Metazoa</taxon>
        <taxon>Chordata</taxon>
        <taxon>Craniata</taxon>
        <taxon>Vertebrata</taxon>
        <taxon>Euteleostomi</taxon>
        <taxon>Archelosauria</taxon>
        <taxon>Archosauria</taxon>
        <taxon>Dinosauria</taxon>
        <taxon>Saurischia</taxon>
        <taxon>Theropoda</taxon>
        <taxon>Coelurosauria</taxon>
        <taxon>Aves</taxon>
        <taxon>Neognathae</taxon>
        <taxon>Galloanserae</taxon>
        <taxon>Anseriformes</taxon>
        <taxon>Anatidae</taxon>
        <taxon>Anatinae</taxon>
        <taxon>Anas</taxon>
    </lineage>
</organism>
<name>R0KT22_ANAPL</name>
<feature type="region of interest" description="Disordered" evidence="1">
    <location>
        <begin position="348"/>
        <end position="389"/>
    </location>
</feature>
<feature type="region of interest" description="Disordered" evidence="1">
    <location>
        <begin position="269"/>
        <end position="310"/>
    </location>
</feature>
<dbReference type="AlphaFoldDB" id="R0KT22"/>
<feature type="region of interest" description="Disordered" evidence="1">
    <location>
        <begin position="116"/>
        <end position="139"/>
    </location>
</feature>
<reference evidence="3" key="1">
    <citation type="journal article" date="2013" name="Nat. Genet.">
        <title>The duck genome and transcriptome provide insight into an avian influenza virus reservoir species.</title>
        <authorList>
            <person name="Huang Y."/>
            <person name="Li Y."/>
            <person name="Burt D.W."/>
            <person name="Chen H."/>
            <person name="Zhang Y."/>
            <person name="Qian W."/>
            <person name="Kim H."/>
            <person name="Gan S."/>
            <person name="Zhao Y."/>
            <person name="Li J."/>
            <person name="Yi K."/>
            <person name="Feng H."/>
            <person name="Zhu P."/>
            <person name="Li B."/>
            <person name="Liu Q."/>
            <person name="Fairley S."/>
            <person name="Magor K.E."/>
            <person name="Du Z."/>
            <person name="Hu X."/>
            <person name="Goodman L."/>
            <person name="Tafer H."/>
            <person name="Vignal A."/>
            <person name="Lee T."/>
            <person name="Kim K.W."/>
            <person name="Sheng Z."/>
            <person name="An Y."/>
            <person name="Searle S."/>
            <person name="Herrero J."/>
            <person name="Groenen M.A."/>
            <person name="Crooijmans R.P."/>
            <person name="Faraut T."/>
            <person name="Cai Q."/>
            <person name="Webster R.G."/>
            <person name="Aldridge J.R."/>
            <person name="Warren W.C."/>
            <person name="Bartschat S."/>
            <person name="Kehr S."/>
            <person name="Marz M."/>
            <person name="Stadler P.F."/>
            <person name="Smith J."/>
            <person name="Kraus R.H."/>
            <person name="Zhao Y."/>
            <person name="Ren L."/>
            <person name="Fei J."/>
            <person name="Morisson M."/>
            <person name="Kaiser P."/>
            <person name="Griffin D.K."/>
            <person name="Rao M."/>
            <person name="Pitel F."/>
            <person name="Wang J."/>
            <person name="Li N."/>
        </authorList>
    </citation>
    <scope>NUCLEOTIDE SEQUENCE [LARGE SCALE GENOMIC DNA]</scope>
</reference>
<gene>
    <name evidence="2" type="ORF">Anapl_17627</name>
</gene>
<evidence type="ECO:0000313" key="3">
    <source>
        <dbReference type="Proteomes" id="UP000296049"/>
    </source>
</evidence>
<proteinExistence type="predicted"/>
<feature type="compositionally biased region" description="Polar residues" evidence="1">
    <location>
        <begin position="121"/>
        <end position="133"/>
    </location>
</feature>
<dbReference type="Proteomes" id="UP000296049">
    <property type="component" value="Unassembled WGS sequence"/>
</dbReference>
<feature type="compositionally biased region" description="Polar residues" evidence="1">
    <location>
        <begin position="424"/>
        <end position="433"/>
    </location>
</feature>
<dbReference type="EMBL" id="KB744007">
    <property type="protein sequence ID" value="EOA96408.1"/>
    <property type="molecule type" value="Genomic_DNA"/>
</dbReference>
<sequence length="460" mass="48765">MDSERLIEAIGMHCTRKFQENPAGGSFLLVPLVPAARTPVRAAGYEGRGHSPNPGSEIIITQRASLVGNIPVTSHAARRSLAYEATQGQRARFCSAQRTSNQAAHHSKLPCENLSVERGSSLPSQHSAENQSPHCWGQRFPKQNHQTHCLRDASSTGQLLLPHREWFGLSAGSDTGCMENPVSPQSFLLTGLAPRRSPGPIPKAGVALFAAPGPPPAAGGRRLLFQAASPDPKAARQPCSRVLQIPGKSALGKPWKEIPKLRRVIQEASRAHRQRLQPARGTAAPADPKTHSHPTPKPTSNTAQTPTLQKKPNIFRNYCTFKEPPEHQELLPAPTQHHGSLCMPGAAPKAPPQTVLPPPAGSDPKTTHPTPQAAWPTAGTMGSPTTSPIDYPTTSPMSSPIGSPITCPTTSPMGSPTTSPIDYPTTSPMSSPIGSPITCPTTSPMGSPTTSPIDYPEPAP</sequence>
<feature type="compositionally biased region" description="Low complexity" evidence="1">
    <location>
        <begin position="408"/>
        <end position="420"/>
    </location>
</feature>
<keyword evidence="3" id="KW-1185">Reference proteome</keyword>
<accession>R0KT22</accession>
<evidence type="ECO:0000313" key="2">
    <source>
        <dbReference type="EMBL" id="EOA96408.1"/>
    </source>
</evidence>
<feature type="region of interest" description="Disordered" evidence="1">
    <location>
        <begin position="407"/>
        <end position="460"/>
    </location>
</feature>
<feature type="compositionally biased region" description="Low complexity" evidence="1">
    <location>
        <begin position="440"/>
        <end position="452"/>
    </location>
</feature>
<evidence type="ECO:0000256" key="1">
    <source>
        <dbReference type="SAM" id="MobiDB-lite"/>
    </source>
</evidence>
<protein>
    <submittedName>
        <fullName evidence="2">Uncharacterized protein</fullName>
    </submittedName>
</protein>
<feature type="compositionally biased region" description="Pro residues" evidence="1">
    <location>
        <begin position="349"/>
        <end position="361"/>
    </location>
</feature>